<gene>
    <name evidence="2" type="ORF">UV8b_01133</name>
</gene>
<dbReference type="GeneID" id="66061911"/>
<keyword evidence="3" id="KW-1185">Reference proteome</keyword>
<evidence type="ECO:0000256" key="1">
    <source>
        <dbReference type="SAM" id="Phobius"/>
    </source>
</evidence>
<keyword evidence="1" id="KW-0812">Transmembrane</keyword>
<evidence type="ECO:0000313" key="3">
    <source>
        <dbReference type="Proteomes" id="UP000027002"/>
    </source>
</evidence>
<feature type="transmembrane region" description="Helical" evidence="1">
    <location>
        <begin position="85"/>
        <end position="110"/>
    </location>
</feature>
<dbReference type="AlphaFoldDB" id="A0A8E5MEQ7"/>
<dbReference type="Proteomes" id="UP000027002">
    <property type="component" value="Chromosome 1"/>
</dbReference>
<keyword evidence="1" id="KW-1133">Transmembrane helix</keyword>
<keyword evidence="1" id="KW-0472">Membrane</keyword>
<accession>A0A8E5MEQ7</accession>
<evidence type="ECO:0000313" key="2">
    <source>
        <dbReference type="EMBL" id="QUC16892.1"/>
    </source>
</evidence>
<protein>
    <submittedName>
        <fullName evidence="2">Uncharacterized protein</fullName>
    </submittedName>
</protein>
<proteinExistence type="predicted"/>
<dbReference type="RefSeq" id="XP_042994565.1">
    <property type="nucleotide sequence ID" value="XM_043138631.1"/>
</dbReference>
<organism evidence="2 3">
    <name type="scientific">Ustilaginoidea virens</name>
    <name type="common">Rice false smut fungus</name>
    <name type="synonym">Villosiclava virens</name>
    <dbReference type="NCBI Taxonomy" id="1159556"/>
    <lineage>
        <taxon>Eukaryota</taxon>
        <taxon>Fungi</taxon>
        <taxon>Dikarya</taxon>
        <taxon>Ascomycota</taxon>
        <taxon>Pezizomycotina</taxon>
        <taxon>Sordariomycetes</taxon>
        <taxon>Hypocreomycetidae</taxon>
        <taxon>Hypocreales</taxon>
        <taxon>Clavicipitaceae</taxon>
        <taxon>Ustilaginoidea</taxon>
    </lineage>
</organism>
<sequence>MLSFGHDHLQFTIYSDNYNSQCSKPPTSNLQRAKCLSVCQGVFLVSRPRSEAPDARARPLMSAINATPVQRRTGPPSGVSVSVSVSVIGTVVAIATHCHFIVIVIVIMLFG</sequence>
<name>A0A8E5MEQ7_USTVR</name>
<dbReference type="KEGG" id="uvi:66061911"/>
<dbReference type="EMBL" id="CP072753">
    <property type="protein sequence ID" value="QUC16892.1"/>
    <property type="molecule type" value="Genomic_DNA"/>
</dbReference>
<reference evidence="2" key="1">
    <citation type="submission" date="2020-03" db="EMBL/GenBank/DDBJ databases">
        <title>A mixture of massive structural variations and highly conserved coding sequences in Ustilaginoidea virens genome.</title>
        <authorList>
            <person name="Zhang K."/>
            <person name="Zhao Z."/>
            <person name="Zhang Z."/>
            <person name="Li Y."/>
            <person name="Hsiang T."/>
            <person name="Sun W."/>
        </authorList>
    </citation>
    <scope>NUCLEOTIDE SEQUENCE</scope>
    <source>
        <strain evidence="2">UV-8b</strain>
    </source>
</reference>